<dbReference type="RefSeq" id="WP_189211746.1">
    <property type="nucleotide sequence ID" value="NZ_BMRB01000002.1"/>
</dbReference>
<dbReference type="InterPro" id="IPR045590">
    <property type="entry name" value="DUF6463"/>
</dbReference>
<evidence type="ECO:0000313" key="2">
    <source>
        <dbReference type="EMBL" id="GGS30227.1"/>
    </source>
</evidence>
<feature type="transmembrane region" description="Helical" evidence="1">
    <location>
        <begin position="79"/>
        <end position="95"/>
    </location>
</feature>
<feature type="transmembrane region" description="Helical" evidence="1">
    <location>
        <begin position="101"/>
        <end position="119"/>
    </location>
</feature>
<name>A0A918LCJ7_9PSEU</name>
<feature type="transmembrane region" description="Helical" evidence="1">
    <location>
        <begin position="53"/>
        <end position="72"/>
    </location>
</feature>
<dbReference type="EMBL" id="BMRB01000002">
    <property type="protein sequence ID" value="GGS30227.1"/>
    <property type="molecule type" value="Genomic_DNA"/>
</dbReference>
<gene>
    <name evidence="2" type="ORF">GCM10010171_24670</name>
</gene>
<comment type="caution">
    <text evidence="2">The sequence shown here is derived from an EMBL/GenBank/DDBJ whole genome shotgun (WGS) entry which is preliminary data.</text>
</comment>
<evidence type="ECO:0000313" key="3">
    <source>
        <dbReference type="Proteomes" id="UP000660680"/>
    </source>
</evidence>
<evidence type="ECO:0000256" key="1">
    <source>
        <dbReference type="SAM" id="Phobius"/>
    </source>
</evidence>
<dbReference type="Proteomes" id="UP000660680">
    <property type="component" value="Unassembled WGS sequence"/>
</dbReference>
<dbReference type="Pfam" id="PF20064">
    <property type="entry name" value="DUF6463"/>
    <property type="match status" value="1"/>
</dbReference>
<dbReference type="AlphaFoldDB" id="A0A918LCJ7"/>
<proteinExistence type="predicted"/>
<accession>A0A918LCJ7</accession>
<keyword evidence="1" id="KW-0812">Transmembrane</keyword>
<reference evidence="2" key="2">
    <citation type="submission" date="2020-09" db="EMBL/GenBank/DDBJ databases">
        <authorList>
            <person name="Sun Q."/>
            <person name="Ohkuma M."/>
        </authorList>
    </citation>
    <scope>NUCLEOTIDE SEQUENCE</scope>
    <source>
        <strain evidence="2">JCM 3276</strain>
    </source>
</reference>
<sequence length="125" mass="13139">MLRWAGAIMVVLGAGHLVILTALSWDAIARWVEQGLWAAVPLAESAGSDAVAFWAGAGSFAAPMIVLGCLMWHLAGRGVAVPAWVGWGLLAWWTLGGVLLVPSPFFVGVVPSVLIVLAARRQALR</sequence>
<organism evidence="2 3">
    <name type="scientific">Actinokineospora fastidiosa</name>
    <dbReference type="NCBI Taxonomy" id="1816"/>
    <lineage>
        <taxon>Bacteria</taxon>
        <taxon>Bacillati</taxon>
        <taxon>Actinomycetota</taxon>
        <taxon>Actinomycetes</taxon>
        <taxon>Pseudonocardiales</taxon>
        <taxon>Pseudonocardiaceae</taxon>
        <taxon>Actinokineospora</taxon>
    </lineage>
</organism>
<reference evidence="2" key="1">
    <citation type="journal article" date="2014" name="Int. J. Syst. Evol. Microbiol.">
        <title>Complete genome sequence of Corynebacterium casei LMG S-19264T (=DSM 44701T), isolated from a smear-ripened cheese.</title>
        <authorList>
            <consortium name="US DOE Joint Genome Institute (JGI-PGF)"/>
            <person name="Walter F."/>
            <person name="Albersmeier A."/>
            <person name="Kalinowski J."/>
            <person name="Ruckert C."/>
        </authorList>
    </citation>
    <scope>NUCLEOTIDE SEQUENCE</scope>
    <source>
        <strain evidence="2">JCM 3276</strain>
    </source>
</reference>
<keyword evidence="3" id="KW-1185">Reference proteome</keyword>
<protein>
    <submittedName>
        <fullName evidence="2">Uncharacterized protein</fullName>
    </submittedName>
</protein>
<keyword evidence="1" id="KW-0472">Membrane</keyword>
<keyword evidence="1" id="KW-1133">Transmembrane helix</keyword>